<dbReference type="CDD" id="cd17324">
    <property type="entry name" value="MFS_NepI_like"/>
    <property type="match status" value="1"/>
</dbReference>
<comment type="caution">
    <text evidence="6">The sequence shown here is derived from an EMBL/GenBank/DDBJ whole genome shotgun (WGS) entry which is preliminary data.</text>
</comment>
<dbReference type="Pfam" id="PF07690">
    <property type="entry name" value="MFS_1"/>
    <property type="match status" value="1"/>
</dbReference>
<organism evidence="6 7">
    <name type="scientific">Ponticaulis profundi</name>
    <dbReference type="NCBI Taxonomy" id="2665222"/>
    <lineage>
        <taxon>Bacteria</taxon>
        <taxon>Pseudomonadati</taxon>
        <taxon>Pseudomonadota</taxon>
        <taxon>Alphaproteobacteria</taxon>
        <taxon>Hyphomonadales</taxon>
        <taxon>Hyphomonadaceae</taxon>
        <taxon>Ponticaulis</taxon>
    </lineage>
</organism>
<evidence type="ECO:0000259" key="5">
    <source>
        <dbReference type="PROSITE" id="PS50850"/>
    </source>
</evidence>
<gene>
    <name evidence="6" type="ORF">ACFQDM_19065</name>
</gene>
<protein>
    <submittedName>
        <fullName evidence="6">MFS transporter</fullName>
    </submittedName>
</protein>
<feature type="transmembrane region" description="Helical" evidence="4">
    <location>
        <begin position="88"/>
        <end position="107"/>
    </location>
</feature>
<feature type="transmembrane region" description="Helical" evidence="4">
    <location>
        <begin position="21"/>
        <end position="44"/>
    </location>
</feature>
<reference evidence="7" key="1">
    <citation type="journal article" date="2019" name="Int. J. Syst. Evol. Microbiol.">
        <title>The Global Catalogue of Microorganisms (GCM) 10K type strain sequencing project: providing services to taxonomists for standard genome sequencing and annotation.</title>
        <authorList>
            <consortium name="The Broad Institute Genomics Platform"/>
            <consortium name="The Broad Institute Genome Sequencing Center for Infectious Disease"/>
            <person name="Wu L."/>
            <person name="Ma J."/>
        </authorList>
    </citation>
    <scope>NUCLEOTIDE SEQUENCE [LARGE SCALE GENOMIC DNA]</scope>
    <source>
        <strain evidence="7">CGMCC-1.15741</strain>
    </source>
</reference>
<feature type="transmembrane region" description="Helical" evidence="4">
    <location>
        <begin position="375"/>
        <end position="395"/>
    </location>
</feature>
<dbReference type="InterPro" id="IPR036259">
    <property type="entry name" value="MFS_trans_sf"/>
</dbReference>
<feature type="transmembrane region" description="Helical" evidence="4">
    <location>
        <begin position="113"/>
        <end position="134"/>
    </location>
</feature>
<dbReference type="PROSITE" id="PS50850">
    <property type="entry name" value="MFS"/>
    <property type="match status" value="1"/>
</dbReference>
<evidence type="ECO:0000256" key="2">
    <source>
        <dbReference type="ARBA" id="ARBA00022989"/>
    </source>
</evidence>
<dbReference type="Gene3D" id="1.20.1250.20">
    <property type="entry name" value="MFS general substrate transporter like domains"/>
    <property type="match status" value="2"/>
</dbReference>
<keyword evidence="3 4" id="KW-0472">Membrane</keyword>
<dbReference type="PANTHER" id="PTHR42910">
    <property type="entry name" value="TRANSPORTER SCO4007-RELATED"/>
    <property type="match status" value="1"/>
</dbReference>
<name>A0ABW1SEQ8_9PROT</name>
<dbReference type="SUPFAM" id="SSF103473">
    <property type="entry name" value="MFS general substrate transporter"/>
    <property type="match status" value="1"/>
</dbReference>
<feature type="transmembrane region" description="Helical" evidence="4">
    <location>
        <begin position="284"/>
        <end position="303"/>
    </location>
</feature>
<dbReference type="RefSeq" id="WP_377382240.1">
    <property type="nucleotide sequence ID" value="NZ_JBHSSW010000066.1"/>
</dbReference>
<feature type="domain" description="Major facilitator superfamily (MFS) profile" evidence="5">
    <location>
        <begin position="22"/>
        <end position="399"/>
    </location>
</feature>
<evidence type="ECO:0000313" key="6">
    <source>
        <dbReference type="EMBL" id="MFC6200180.1"/>
    </source>
</evidence>
<evidence type="ECO:0000256" key="4">
    <source>
        <dbReference type="SAM" id="Phobius"/>
    </source>
</evidence>
<feature type="transmembrane region" description="Helical" evidence="4">
    <location>
        <begin position="259"/>
        <end position="277"/>
    </location>
</feature>
<sequence>MNEADSGRTASDVSGRELSPTTLFVFALATGAFAGNLYLAQPLIELIGRDLNMSTATLGFIVMLTQIGYAMGMFFIGPVGDVVENRRIILASVLCVIISLLAVALSVSPAMFLIASFVVGLFAVGTQVIVPLAANLATDEKRGAQIGTIMAGLLGGIMLARPASSYIASQFGWRAPFLAAALLMTCIFVMLWLKTPRYQPKGQSTYGSLIKTMIRLPVTSEALRRRAIYQAIVFAVFNMFWTSSSLVLTESFSLNYEQIALFALAGAGGALAAPYAGKLADRGFARIASGGAIAIILVCMALSVPIVNLTWLIAFAILGIVIDAATQANQVLGQATIYAALPEARARANAFYMTSLFVGGAVGSMLAPICFDLGGWPMLVSAASVLLLLALVYWASEYLSKRSIASTKG</sequence>
<keyword evidence="1 4" id="KW-0812">Transmembrane</keyword>
<accession>A0ABW1SEQ8</accession>
<dbReference type="Proteomes" id="UP001596303">
    <property type="component" value="Unassembled WGS sequence"/>
</dbReference>
<feature type="transmembrane region" description="Helical" evidence="4">
    <location>
        <begin position="227"/>
        <end position="247"/>
    </location>
</feature>
<dbReference type="InterPro" id="IPR011701">
    <property type="entry name" value="MFS"/>
</dbReference>
<feature type="transmembrane region" description="Helical" evidence="4">
    <location>
        <begin position="173"/>
        <end position="193"/>
    </location>
</feature>
<feature type="transmembrane region" description="Helical" evidence="4">
    <location>
        <begin position="56"/>
        <end position="76"/>
    </location>
</feature>
<keyword evidence="2 4" id="KW-1133">Transmembrane helix</keyword>
<dbReference type="InterPro" id="IPR020846">
    <property type="entry name" value="MFS_dom"/>
</dbReference>
<feature type="transmembrane region" description="Helical" evidence="4">
    <location>
        <begin position="309"/>
        <end position="329"/>
    </location>
</feature>
<evidence type="ECO:0000313" key="7">
    <source>
        <dbReference type="Proteomes" id="UP001596303"/>
    </source>
</evidence>
<keyword evidence="7" id="KW-1185">Reference proteome</keyword>
<evidence type="ECO:0000256" key="3">
    <source>
        <dbReference type="ARBA" id="ARBA00023136"/>
    </source>
</evidence>
<proteinExistence type="predicted"/>
<evidence type="ECO:0000256" key="1">
    <source>
        <dbReference type="ARBA" id="ARBA00022692"/>
    </source>
</evidence>
<feature type="transmembrane region" description="Helical" evidence="4">
    <location>
        <begin position="350"/>
        <end position="369"/>
    </location>
</feature>
<feature type="transmembrane region" description="Helical" evidence="4">
    <location>
        <begin position="146"/>
        <end position="167"/>
    </location>
</feature>
<dbReference type="PANTHER" id="PTHR42910:SF1">
    <property type="entry name" value="MAJOR FACILITATOR SUPERFAMILY (MFS) PROFILE DOMAIN-CONTAINING PROTEIN"/>
    <property type="match status" value="1"/>
</dbReference>
<dbReference type="EMBL" id="JBHSSW010000066">
    <property type="protein sequence ID" value="MFC6200180.1"/>
    <property type="molecule type" value="Genomic_DNA"/>
</dbReference>